<evidence type="ECO:0000256" key="1">
    <source>
        <dbReference type="SAM" id="MobiDB-lite"/>
    </source>
</evidence>
<accession>A0A1I7U5P8</accession>
<protein>
    <submittedName>
        <fullName evidence="3">Uncharacterized protein</fullName>
    </submittedName>
</protein>
<dbReference type="Proteomes" id="UP000095282">
    <property type="component" value="Unplaced"/>
</dbReference>
<name>A0A1I7U5P8_9PELO</name>
<feature type="compositionally biased region" description="Polar residues" evidence="1">
    <location>
        <begin position="213"/>
        <end position="223"/>
    </location>
</feature>
<feature type="compositionally biased region" description="Basic and acidic residues" evidence="1">
    <location>
        <begin position="195"/>
        <end position="212"/>
    </location>
</feature>
<evidence type="ECO:0000313" key="2">
    <source>
        <dbReference type="Proteomes" id="UP000095282"/>
    </source>
</evidence>
<sequence length="223" mass="26007">MAKPPEHQFMVTNLSTNAPDKSKKADVPAITKAVRTLLKHIKFRLRMPKITVIRYGWMKKGDDQYWVIFSIDAASAQRIQDQRKGISGRMAELNEKLFENRKEEYIKLRKYKGIQFEATIQVLRRAARYLARDCTMKDGCSVRVKENFIQISFDEAPNERISIRKLIRNYRKVFDKAVLKLSEAARRSLMEIVKEVEKNPPKDPEKKPEESSTQHISDLFSSC</sequence>
<keyword evidence="2" id="KW-1185">Reference proteome</keyword>
<reference evidence="3" key="1">
    <citation type="submission" date="2016-11" db="UniProtKB">
        <authorList>
            <consortium name="WormBaseParasite"/>
        </authorList>
    </citation>
    <scope>IDENTIFICATION</scope>
</reference>
<organism evidence="2 3">
    <name type="scientific">Caenorhabditis tropicalis</name>
    <dbReference type="NCBI Taxonomy" id="1561998"/>
    <lineage>
        <taxon>Eukaryota</taxon>
        <taxon>Metazoa</taxon>
        <taxon>Ecdysozoa</taxon>
        <taxon>Nematoda</taxon>
        <taxon>Chromadorea</taxon>
        <taxon>Rhabditida</taxon>
        <taxon>Rhabditina</taxon>
        <taxon>Rhabditomorpha</taxon>
        <taxon>Rhabditoidea</taxon>
        <taxon>Rhabditidae</taxon>
        <taxon>Peloderinae</taxon>
        <taxon>Caenorhabditis</taxon>
    </lineage>
</organism>
<evidence type="ECO:0000313" key="3">
    <source>
        <dbReference type="WBParaSite" id="Csp11.Scaffold629.g15117.t1"/>
    </source>
</evidence>
<proteinExistence type="predicted"/>
<dbReference type="eggNOG" id="ENOG502T55H">
    <property type="taxonomic scope" value="Eukaryota"/>
</dbReference>
<dbReference type="WBParaSite" id="Csp11.Scaffold629.g15117.t1">
    <property type="protein sequence ID" value="Csp11.Scaffold629.g15117.t1"/>
    <property type="gene ID" value="Csp11.Scaffold629.g15117"/>
</dbReference>
<dbReference type="AlphaFoldDB" id="A0A1I7U5P8"/>
<feature type="region of interest" description="Disordered" evidence="1">
    <location>
        <begin position="195"/>
        <end position="223"/>
    </location>
</feature>
<dbReference type="STRING" id="1561998.A0A1I7U5P8"/>